<dbReference type="AlphaFoldDB" id="A0A1M4WXP5"/>
<evidence type="ECO:0000313" key="3">
    <source>
        <dbReference type="EMBL" id="SHE85927.1"/>
    </source>
</evidence>
<evidence type="ECO:0000256" key="1">
    <source>
        <dbReference type="SAM" id="Phobius"/>
    </source>
</evidence>
<evidence type="ECO:0000313" key="4">
    <source>
        <dbReference type="Proteomes" id="UP000184048"/>
    </source>
</evidence>
<feature type="domain" description="DUF6249" evidence="2">
    <location>
        <begin position="9"/>
        <end position="108"/>
    </location>
</feature>
<protein>
    <recommendedName>
        <fullName evidence="2">DUF6249 domain-containing protein</fullName>
    </recommendedName>
</protein>
<sequence length="118" mass="13103">MHDAGILVPILICLGAFAMIFGIYYLRTRENLSMLEKGINPKEYNNRPAPYRSLKTGLLFMGAGLGLLLAYIIDINMTNSHHDNPAIYFSLIAIGGGLGLISSYAVEKKEWLNKRSDI</sequence>
<keyword evidence="1" id="KW-0472">Membrane</keyword>
<dbReference type="Pfam" id="PF19762">
    <property type="entry name" value="DUF6249"/>
    <property type="match status" value="1"/>
</dbReference>
<dbReference type="InterPro" id="IPR046216">
    <property type="entry name" value="DUF6249"/>
</dbReference>
<dbReference type="RefSeq" id="WP_072834484.1">
    <property type="nucleotide sequence ID" value="NZ_FQUU01000004.1"/>
</dbReference>
<name>A0A1M4WXP5_9BACT</name>
<feature type="transmembrane region" description="Helical" evidence="1">
    <location>
        <begin position="56"/>
        <end position="73"/>
    </location>
</feature>
<dbReference type="EMBL" id="FQUU01000004">
    <property type="protein sequence ID" value="SHE85927.1"/>
    <property type="molecule type" value="Genomic_DNA"/>
</dbReference>
<dbReference type="Proteomes" id="UP000184048">
    <property type="component" value="Unassembled WGS sequence"/>
</dbReference>
<reference evidence="3 4" key="1">
    <citation type="submission" date="2016-11" db="EMBL/GenBank/DDBJ databases">
        <authorList>
            <person name="Jaros S."/>
            <person name="Januszkiewicz K."/>
            <person name="Wedrychowicz H."/>
        </authorList>
    </citation>
    <scope>NUCLEOTIDE SEQUENCE [LARGE SCALE GENOMIC DNA]</scope>
    <source>
        <strain evidence="3 4">DSM 18119</strain>
    </source>
</reference>
<evidence type="ECO:0000259" key="2">
    <source>
        <dbReference type="Pfam" id="PF19762"/>
    </source>
</evidence>
<accession>A0A1M4WXP5</accession>
<organism evidence="3 4">
    <name type="scientific">Flavisolibacter ginsengisoli DSM 18119</name>
    <dbReference type="NCBI Taxonomy" id="1121884"/>
    <lineage>
        <taxon>Bacteria</taxon>
        <taxon>Pseudomonadati</taxon>
        <taxon>Bacteroidota</taxon>
        <taxon>Chitinophagia</taxon>
        <taxon>Chitinophagales</taxon>
        <taxon>Chitinophagaceae</taxon>
        <taxon>Flavisolibacter</taxon>
    </lineage>
</organism>
<keyword evidence="1" id="KW-1133">Transmembrane helix</keyword>
<proteinExistence type="predicted"/>
<gene>
    <name evidence="3" type="ORF">SAMN02745131_01259</name>
</gene>
<dbReference type="STRING" id="1121884.SAMN02745131_01259"/>
<feature type="transmembrane region" description="Helical" evidence="1">
    <location>
        <begin position="85"/>
        <end position="106"/>
    </location>
</feature>
<dbReference type="OrthoDB" id="678489at2"/>
<keyword evidence="4" id="KW-1185">Reference proteome</keyword>
<feature type="transmembrane region" description="Helical" evidence="1">
    <location>
        <begin position="6"/>
        <end position="26"/>
    </location>
</feature>
<keyword evidence="1" id="KW-0812">Transmembrane</keyword>